<dbReference type="EMBL" id="FOAT01000012">
    <property type="protein sequence ID" value="SEL12639.1"/>
    <property type="molecule type" value="Genomic_DNA"/>
</dbReference>
<protein>
    <submittedName>
        <fullName evidence="2">Chaperone of endosialidase</fullName>
    </submittedName>
</protein>
<reference evidence="2 3" key="1">
    <citation type="submission" date="2016-10" db="EMBL/GenBank/DDBJ databases">
        <authorList>
            <person name="de Groot N.N."/>
        </authorList>
    </citation>
    <scope>NUCLEOTIDE SEQUENCE [LARGE SCALE GENOMIC DNA]</scope>
    <source>
        <strain evidence="2 3">KH2T6</strain>
    </source>
</reference>
<feature type="domain" description="Peptidase S74" evidence="1">
    <location>
        <begin position="650"/>
        <end position="752"/>
    </location>
</feature>
<dbReference type="InterPro" id="IPR036388">
    <property type="entry name" value="WH-like_DNA-bd_sf"/>
</dbReference>
<dbReference type="RefSeq" id="WP_074834283.1">
    <property type="nucleotide sequence ID" value="NZ_FOAT01000012.1"/>
</dbReference>
<dbReference type="Proteomes" id="UP000186015">
    <property type="component" value="Unassembled WGS sequence"/>
</dbReference>
<dbReference type="Gene3D" id="1.20.5.340">
    <property type="match status" value="1"/>
</dbReference>
<dbReference type="Gene3D" id="1.10.10.10">
    <property type="entry name" value="Winged helix-like DNA-binding domain superfamily/Winged helix DNA-binding domain"/>
    <property type="match status" value="1"/>
</dbReference>
<sequence length="753" mass="81318">MANSVSRYTGIDPNGDTSVMAALEVVSAGLFALAGIARECSYTLRLWIKASSARTVTAYVGSTPFALSVTSEWNVYTCTSSAEANSSCDLYLPAGTYYIWHPMLESSTKASDYRQAPEDVQENINAVADTAAAAAAAYTDMRLVEFVTTEQLDTAIRQTQEEISLSVTAQTTRAMTYAQGQAAAAYNAANTQTDNKLRNYVTSTRHTSDLQLLSDRITSAVSATETLAEYVDGDFYEQVTSEYTTLVTQTASGIESRVQQTYATQTTVNGIASRVTTAESKITQQANRITSIVSELTTAESQISQQANQITSLVSTVNGQQTAITQNASNINLCVKSANLVSEINASTGQIKMTSNRFVVDSTYFKLSANGTVTASNLTLTGGSIKSSNYATSGGSVTAGTYINLSTGSISAKNFSVSSSGTMSATNATLTGTLETGADEQGCKIKVMDGKVHAYLNNNRVGGLGAAVSSSDPTKAQYALLGSTNFQGVMIGTLYNHEVTPYYRMNYSDYYTSYGCRHWFSGDLKFVNGKVKSNFEFTDGYGISYGGNVAFRFVNGSGVNVGITGSNACTTYIKGSEIRFAAKIASPIQFADNTGISYGGNWAFLYDNTVSNPGVFVGIGGQYACPTYIRGSEIYLRARAYTSGNDVVTSDRRKKKNIVDLDDRYTALLDNLSATTFQYKESYPDQTMCGFIAQDVKAAMEKVGLSEKDFGGYHDHYGDGKDLYLDYTQFIPILWEIVKKQQKELDEIRRKSI</sequence>
<proteinExistence type="predicted"/>
<dbReference type="PROSITE" id="PS51688">
    <property type="entry name" value="ICA"/>
    <property type="match status" value="1"/>
</dbReference>
<evidence type="ECO:0000259" key="1">
    <source>
        <dbReference type="PROSITE" id="PS51688"/>
    </source>
</evidence>
<evidence type="ECO:0000313" key="3">
    <source>
        <dbReference type="Proteomes" id="UP000186015"/>
    </source>
</evidence>
<name>A0A1H7MNH5_RUMAL</name>
<gene>
    <name evidence="2" type="ORF">SAMN05216469_11266</name>
</gene>
<dbReference type="AlphaFoldDB" id="A0A1H7MNH5"/>
<dbReference type="Pfam" id="PF13884">
    <property type="entry name" value="Peptidase_S74"/>
    <property type="match status" value="1"/>
</dbReference>
<accession>A0A1H7MNH5</accession>
<evidence type="ECO:0000313" key="2">
    <source>
        <dbReference type="EMBL" id="SEL12639.1"/>
    </source>
</evidence>
<dbReference type="InterPro" id="IPR030392">
    <property type="entry name" value="S74_ICA"/>
</dbReference>
<organism evidence="2 3">
    <name type="scientific">Ruminococcus albus</name>
    <dbReference type="NCBI Taxonomy" id="1264"/>
    <lineage>
        <taxon>Bacteria</taxon>
        <taxon>Bacillati</taxon>
        <taxon>Bacillota</taxon>
        <taxon>Clostridia</taxon>
        <taxon>Eubacteriales</taxon>
        <taxon>Oscillospiraceae</taxon>
        <taxon>Ruminococcus</taxon>
    </lineage>
</organism>